<gene>
    <name evidence="2" type="ORF">ABK905_11740</name>
</gene>
<reference evidence="2" key="1">
    <citation type="submission" date="2024-06" db="EMBL/GenBank/DDBJ databases">
        <authorList>
            <person name="Coelho C."/>
            <person name="Bento M."/>
            <person name="Garcia E."/>
            <person name="Camelo A."/>
            <person name="Brandao I."/>
            <person name="Espirito Santo C."/>
            <person name="Trovao J."/>
            <person name="Verissimo A."/>
            <person name="Costa J."/>
            <person name="Tiago I."/>
        </authorList>
    </citation>
    <scope>NUCLEOTIDE SEQUENCE</scope>
    <source>
        <strain evidence="2">KWT182</strain>
    </source>
</reference>
<evidence type="ECO:0000313" key="2">
    <source>
        <dbReference type="EMBL" id="XBS71528.1"/>
    </source>
</evidence>
<dbReference type="Gene3D" id="2.60.120.650">
    <property type="entry name" value="Cupin"/>
    <property type="match status" value="1"/>
</dbReference>
<dbReference type="EMBL" id="CP157947">
    <property type="protein sequence ID" value="XBS71528.1"/>
    <property type="molecule type" value="Genomic_DNA"/>
</dbReference>
<protein>
    <recommendedName>
        <fullName evidence="1">JmjC domain-containing protein</fullName>
    </recommendedName>
</protein>
<dbReference type="InterPro" id="IPR003347">
    <property type="entry name" value="JmjC_dom"/>
</dbReference>
<dbReference type="PROSITE" id="PS51184">
    <property type="entry name" value="JMJC"/>
    <property type="match status" value="1"/>
</dbReference>
<proteinExistence type="predicted"/>
<dbReference type="SUPFAM" id="SSF51197">
    <property type="entry name" value="Clavaminate synthase-like"/>
    <property type="match status" value="1"/>
</dbReference>
<feature type="domain" description="JmjC" evidence="1">
    <location>
        <begin position="95"/>
        <end position="225"/>
    </location>
</feature>
<organism evidence="2">
    <name type="scientific">Acerihabitans sp. KWT182</name>
    <dbReference type="NCBI Taxonomy" id="3157919"/>
    <lineage>
        <taxon>Bacteria</taxon>
        <taxon>Pseudomonadati</taxon>
        <taxon>Pseudomonadota</taxon>
        <taxon>Gammaproteobacteria</taxon>
        <taxon>Enterobacterales</taxon>
        <taxon>Pectobacteriaceae</taxon>
        <taxon>Acerihabitans</taxon>
    </lineage>
</organism>
<dbReference type="AlphaFoldDB" id="A0AAU7QEL0"/>
<sequence length="365" mass="39919">MAHLPGMLPGYQDVYRSIAKMFSRFSEAHPPQVRAWVGKGERYTVADELIKLASRAELGLERRLARASASERFCVALNGLSAWCADFALRMQTRMLEPLFLALGEAPQAGADFYSFFGNYGYTPFGVHDDTDHSLLWHLGPSPKTAYVWPRAVYLSLTQGALATADYLQLMPYARRTVLQAGDLLFIPRGDFHILETRGFSATLGLTLFPDDPAQECLEGARLLVSNGKTLSSLASAALTLGQLGALRRLALESNGHIITRPALSGPAGLEASDAELQRALLRVYPFWPLRHMALAEREALLVRGRLVLARANPLFGFLCEELAAGHPVGFADLARRLPATMTTGMLADAVRNIARLGGLRVESL</sequence>
<name>A0AAU7QEL0_9GAMM</name>
<accession>A0AAU7QEL0</accession>
<evidence type="ECO:0000259" key="1">
    <source>
        <dbReference type="PROSITE" id="PS51184"/>
    </source>
</evidence>